<dbReference type="InterPro" id="IPR003593">
    <property type="entry name" value="AAA+_ATPase"/>
</dbReference>
<evidence type="ECO:0000256" key="5">
    <source>
        <dbReference type="ARBA" id="ARBA00022741"/>
    </source>
</evidence>
<dbReference type="GO" id="GO:0016020">
    <property type="term" value="C:membrane"/>
    <property type="evidence" value="ECO:0007669"/>
    <property type="project" value="UniProtKB-SubCell"/>
</dbReference>
<dbReference type="RefSeq" id="WP_083115465.1">
    <property type="nucleotide sequence ID" value="NZ_JACKTS010000023.1"/>
</dbReference>
<dbReference type="SMART" id="SM00240">
    <property type="entry name" value="FHA"/>
    <property type="match status" value="2"/>
</dbReference>
<keyword evidence="5" id="KW-0547">Nucleotide-binding</keyword>
<dbReference type="GO" id="GO:0005524">
    <property type="term" value="F:ATP binding"/>
    <property type="evidence" value="ECO:0007669"/>
    <property type="project" value="UniProtKB-KW"/>
</dbReference>
<feature type="transmembrane region" description="Helical" evidence="10">
    <location>
        <begin position="572"/>
        <end position="591"/>
    </location>
</feature>
<dbReference type="OrthoDB" id="9804819at2"/>
<evidence type="ECO:0000256" key="7">
    <source>
        <dbReference type="ARBA" id="ARBA00022989"/>
    </source>
</evidence>
<evidence type="ECO:0000256" key="3">
    <source>
        <dbReference type="ARBA" id="ARBA00022553"/>
    </source>
</evidence>
<dbReference type="InterPro" id="IPR008984">
    <property type="entry name" value="SMAD_FHA_dom_sf"/>
</dbReference>
<keyword evidence="7 10" id="KW-1133">Transmembrane helix</keyword>
<dbReference type="Gene3D" id="2.60.200.20">
    <property type="match status" value="2"/>
</dbReference>
<evidence type="ECO:0000256" key="8">
    <source>
        <dbReference type="ARBA" id="ARBA00023136"/>
    </source>
</evidence>
<feature type="transmembrane region" description="Helical" evidence="10">
    <location>
        <begin position="757"/>
        <end position="779"/>
    </location>
</feature>
<feature type="transmembrane region" description="Helical" evidence="10">
    <location>
        <begin position="657"/>
        <end position="679"/>
    </location>
</feature>
<protein>
    <submittedName>
        <fullName evidence="13">ABC transporter ATP-binding protein</fullName>
    </submittedName>
</protein>
<name>A0A1W9ZH11_MYCAN</name>
<sequence>MQDRQNRQAISPAQLELRAAGRTWHATANRVWTIGRAAEADIRLDNPRVSRDHAVLEPTPEGWVLANRSSNGTFLDGQRVERLAIRQPVTVVLGSASSGEVVELHPAAPPQPAAARPNAAEPPIPGGTTVARPPTAVHAIDQLVVTIGRGQDNNIVLNDLLVSRRHAMLRRSGNQWELVDNHSANGTYVNGNRINRALIGPDDIVGIGHQLMHLSDDRLVEYVDTGDISYEASNLRVVTNKGRVLLSDVTFALPQRSLLAVVGPSGAGKSTLLGALTGFRPAGSGSVRYDERDLYDNYAELRHRIGFVPQDDILHTPLTVRRALNYAARLRFPQDVSASERKQRIEEVLTELGLSTQADQRIDSLSGGQRKRTSVALELLTKPSLLFLDEPTSGLDPGYEKSVMQTLRSLADDGRSVVVVTHNIAHLNMCDRLLILAPGGRLAYFGPPQQALSYFNCTDFADLFTLLEHDKATDWTARFNSSPLRAALAPRPPQRTPHPGLAPAAKPVAQQSALAQFAILSRRYLAVIAADRQYSVFLLLLPLLLSLFAYAVPGEAGLSLAKAIAQKSTQPSQLLVLLIIGGGLMGCAASIREIVKEQAIYRREHGIGLSGGAYLASKLVVLTVLTTVQGLILGFLGVAFLPPPDQSVVLPWPRLEVAVAVVAVTVVTMIIGLLISAMIGNADRGMPLLVLVVFAELVLCGGMFGVKGRIPLEQLAWLSPSRWAFAMGASTVDLNDLRRTVPGGEQDPLWDYDVSTWLLAAGACVVQAIVLVLLIGLQLRRLGPQRKARK</sequence>
<dbReference type="PROSITE" id="PS50893">
    <property type="entry name" value="ABC_TRANSPORTER_2"/>
    <property type="match status" value="1"/>
</dbReference>
<dbReference type="SMART" id="SM00382">
    <property type="entry name" value="AAA"/>
    <property type="match status" value="1"/>
</dbReference>
<dbReference type="CDD" id="cd00060">
    <property type="entry name" value="FHA"/>
    <property type="match status" value="1"/>
</dbReference>
<dbReference type="Pfam" id="PF00498">
    <property type="entry name" value="FHA"/>
    <property type="match status" value="2"/>
</dbReference>
<keyword evidence="3" id="KW-0597">Phosphoprotein</keyword>
<feature type="domain" description="FHA" evidence="11">
    <location>
        <begin position="32"/>
        <end position="80"/>
    </location>
</feature>
<evidence type="ECO:0000256" key="10">
    <source>
        <dbReference type="SAM" id="Phobius"/>
    </source>
</evidence>
<reference evidence="13 14" key="1">
    <citation type="submission" date="2017-02" db="EMBL/GenBank/DDBJ databases">
        <title>The new phylogeny of genus Mycobacterium.</title>
        <authorList>
            <person name="Tortoli E."/>
            <person name="Trovato A."/>
            <person name="Cirillo D.M."/>
        </authorList>
    </citation>
    <scope>NUCLEOTIDE SEQUENCE [LARGE SCALE GENOMIC DNA]</scope>
    <source>
        <strain evidence="13 14">DSM 45057</strain>
    </source>
</reference>
<keyword evidence="14" id="KW-1185">Reference proteome</keyword>
<dbReference type="GO" id="GO:0140359">
    <property type="term" value="F:ABC-type transporter activity"/>
    <property type="evidence" value="ECO:0007669"/>
    <property type="project" value="InterPro"/>
</dbReference>
<dbReference type="GO" id="GO:0016887">
    <property type="term" value="F:ATP hydrolysis activity"/>
    <property type="evidence" value="ECO:0007669"/>
    <property type="project" value="InterPro"/>
</dbReference>
<keyword evidence="6 13" id="KW-0067">ATP-binding</keyword>
<evidence type="ECO:0000259" key="12">
    <source>
        <dbReference type="PROSITE" id="PS50893"/>
    </source>
</evidence>
<dbReference type="InterPro" id="IPR050352">
    <property type="entry name" value="ABCG_transporters"/>
</dbReference>
<feature type="transmembrane region" description="Helical" evidence="10">
    <location>
        <begin position="686"/>
        <end position="706"/>
    </location>
</feature>
<evidence type="ECO:0000313" key="13">
    <source>
        <dbReference type="EMBL" id="ORA14870.1"/>
    </source>
</evidence>
<evidence type="ECO:0000256" key="4">
    <source>
        <dbReference type="ARBA" id="ARBA00022692"/>
    </source>
</evidence>
<dbReference type="InterPro" id="IPR027417">
    <property type="entry name" value="P-loop_NTPase"/>
</dbReference>
<evidence type="ECO:0000256" key="9">
    <source>
        <dbReference type="SAM" id="MobiDB-lite"/>
    </source>
</evidence>
<organism evidence="13 14">
    <name type="scientific">Mycobacterium angelicum</name>
    <dbReference type="NCBI Taxonomy" id="470074"/>
    <lineage>
        <taxon>Bacteria</taxon>
        <taxon>Bacillati</taxon>
        <taxon>Actinomycetota</taxon>
        <taxon>Actinomycetes</taxon>
        <taxon>Mycobacteriales</taxon>
        <taxon>Mycobacteriaceae</taxon>
        <taxon>Mycobacterium</taxon>
    </lineage>
</organism>
<dbReference type="EMBL" id="MVHE01000054">
    <property type="protein sequence ID" value="ORA14870.1"/>
    <property type="molecule type" value="Genomic_DNA"/>
</dbReference>
<proteinExistence type="predicted"/>
<feature type="domain" description="FHA" evidence="11">
    <location>
        <begin position="145"/>
        <end position="194"/>
    </location>
</feature>
<evidence type="ECO:0000256" key="6">
    <source>
        <dbReference type="ARBA" id="ARBA00022840"/>
    </source>
</evidence>
<dbReference type="PRINTS" id="PR00173">
    <property type="entry name" value="EDTRNSPORT"/>
</dbReference>
<feature type="domain" description="ABC transporter" evidence="12">
    <location>
        <begin position="223"/>
        <end position="464"/>
    </location>
</feature>
<dbReference type="FunFam" id="3.40.50.300:FF:000474">
    <property type="entry name" value="Putative ABC transporter ATP-binding subunit"/>
    <property type="match status" value="1"/>
</dbReference>
<dbReference type="Gene3D" id="3.40.50.300">
    <property type="entry name" value="P-loop containing nucleotide triphosphate hydrolases"/>
    <property type="match status" value="1"/>
</dbReference>
<dbReference type="Pfam" id="PF00005">
    <property type="entry name" value="ABC_tran"/>
    <property type="match status" value="1"/>
</dbReference>
<dbReference type="AlphaFoldDB" id="A0A1W9ZH11"/>
<feature type="transmembrane region" description="Helical" evidence="10">
    <location>
        <begin position="612"/>
        <end position="637"/>
    </location>
</feature>
<dbReference type="PROSITE" id="PS50006">
    <property type="entry name" value="FHA_DOMAIN"/>
    <property type="match status" value="2"/>
</dbReference>
<dbReference type="Proteomes" id="UP000192284">
    <property type="component" value="Unassembled WGS sequence"/>
</dbReference>
<dbReference type="SUPFAM" id="SSF49879">
    <property type="entry name" value="SMAD/FHA domain"/>
    <property type="match status" value="2"/>
</dbReference>
<dbReference type="SUPFAM" id="SSF52540">
    <property type="entry name" value="P-loop containing nucleoside triphosphate hydrolases"/>
    <property type="match status" value="1"/>
</dbReference>
<evidence type="ECO:0000256" key="1">
    <source>
        <dbReference type="ARBA" id="ARBA00004141"/>
    </source>
</evidence>
<gene>
    <name evidence="13" type="ORF">BST12_22510</name>
</gene>
<feature type="region of interest" description="Disordered" evidence="9">
    <location>
        <begin position="106"/>
        <end position="133"/>
    </location>
</feature>
<dbReference type="InterPro" id="IPR003439">
    <property type="entry name" value="ABC_transporter-like_ATP-bd"/>
</dbReference>
<dbReference type="Pfam" id="PF01061">
    <property type="entry name" value="ABC2_membrane"/>
    <property type="match status" value="1"/>
</dbReference>
<comment type="caution">
    <text evidence="13">The sequence shown here is derived from an EMBL/GenBank/DDBJ whole genome shotgun (WGS) entry which is preliminary data.</text>
</comment>
<keyword evidence="8 10" id="KW-0472">Membrane</keyword>
<dbReference type="PANTHER" id="PTHR48041">
    <property type="entry name" value="ABC TRANSPORTER G FAMILY MEMBER 28"/>
    <property type="match status" value="1"/>
</dbReference>
<dbReference type="InterPro" id="IPR013525">
    <property type="entry name" value="ABC2_TM"/>
</dbReference>
<comment type="subcellular location">
    <subcellularLocation>
        <location evidence="1">Membrane</location>
        <topology evidence="1">Multi-pass membrane protein</topology>
    </subcellularLocation>
</comment>
<evidence type="ECO:0000259" key="11">
    <source>
        <dbReference type="PROSITE" id="PS50006"/>
    </source>
</evidence>
<evidence type="ECO:0000313" key="14">
    <source>
        <dbReference type="Proteomes" id="UP000192284"/>
    </source>
</evidence>
<dbReference type="PANTHER" id="PTHR48041:SF139">
    <property type="entry name" value="PROTEIN SCARLET"/>
    <property type="match status" value="1"/>
</dbReference>
<keyword evidence="4 10" id="KW-0812">Transmembrane</keyword>
<keyword evidence="2" id="KW-0813">Transport</keyword>
<accession>A0A1W9ZH11</accession>
<feature type="transmembrane region" description="Helical" evidence="10">
    <location>
        <begin position="534"/>
        <end position="552"/>
    </location>
</feature>
<evidence type="ECO:0000256" key="2">
    <source>
        <dbReference type="ARBA" id="ARBA00022448"/>
    </source>
</evidence>
<dbReference type="InterPro" id="IPR000253">
    <property type="entry name" value="FHA_dom"/>
</dbReference>